<dbReference type="AlphaFoldDB" id="A0AAW0XBU2"/>
<dbReference type="InterPro" id="IPR051958">
    <property type="entry name" value="Alba-like_NAB"/>
</dbReference>
<comment type="similarity">
    <text evidence="2">Belongs to the histone-like Alba family.</text>
</comment>
<evidence type="ECO:0000259" key="5">
    <source>
        <dbReference type="Pfam" id="PF01918"/>
    </source>
</evidence>
<sequence>MENYSKGENVELALEVSVPGCHSDTTTMLVTPSTKMRDMITTALTKFKSEDQQLWVGTGTAAVKAVSCVEVIKRRTANLHQITQLVYKRVEEYWEPKWDGLDRLKVTREVPTIVILLSKTPLDSSLPGYQAPGTLTGDFCRVDAQQRRRYKPPRGRHVEGVVHSGQYKNRNITSQLNEGGERQEEGPRGTPKVQERGRGGGEGHKNTKGVQTVV</sequence>
<dbReference type="GO" id="GO:0005634">
    <property type="term" value="C:nucleus"/>
    <property type="evidence" value="ECO:0007669"/>
    <property type="project" value="UniProtKB-SubCell"/>
</dbReference>
<evidence type="ECO:0000256" key="3">
    <source>
        <dbReference type="ARBA" id="ARBA00023242"/>
    </source>
</evidence>
<dbReference type="Proteomes" id="UP001445076">
    <property type="component" value="Unassembled WGS sequence"/>
</dbReference>
<dbReference type="InterPro" id="IPR036882">
    <property type="entry name" value="Alba-like_dom_sf"/>
</dbReference>
<dbReference type="GO" id="GO:0003723">
    <property type="term" value="F:RNA binding"/>
    <property type="evidence" value="ECO:0007669"/>
    <property type="project" value="TreeGrafter"/>
</dbReference>
<keyword evidence="7" id="KW-1185">Reference proteome</keyword>
<dbReference type="PANTHER" id="PTHR13516">
    <property type="entry name" value="RIBONUCLEASE P SUBUNIT P25"/>
    <property type="match status" value="1"/>
</dbReference>
<gene>
    <name evidence="6" type="ORF">OTU49_004813</name>
</gene>
<comment type="caution">
    <text evidence="6">The sequence shown here is derived from an EMBL/GenBank/DDBJ whole genome shotgun (WGS) entry which is preliminary data.</text>
</comment>
<proteinExistence type="inferred from homology"/>
<evidence type="ECO:0000256" key="1">
    <source>
        <dbReference type="ARBA" id="ARBA00004123"/>
    </source>
</evidence>
<dbReference type="PANTHER" id="PTHR13516:SF4">
    <property type="entry name" value="FI09323P"/>
    <property type="match status" value="1"/>
</dbReference>
<feature type="compositionally biased region" description="Polar residues" evidence="4">
    <location>
        <begin position="166"/>
        <end position="177"/>
    </location>
</feature>
<comment type="subcellular location">
    <subcellularLocation>
        <location evidence="1">Nucleus</location>
    </subcellularLocation>
</comment>
<organism evidence="6 7">
    <name type="scientific">Cherax quadricarinatus</name>
    <name type="common">Australian red claw crayfish</name>
    <dbReference type="NCBI Taxonomy" id="27406"/>
    <lineage>
        <taxon>Eukaryota</taxon>
        <taxon>Metazoa</taxon>
        <taxon>Ecdysozoa</taxon>
        <taxon>Arthropoda</taxon>
        <taxon>Crustacea</taxon>
        <taxon>Multicrustacea</taxon>
        <taxon>Malacostraca</taxon>
        <taxon>Eumalacostraca</taxon>
        <taxon>Eucarida</taxon>
        <taxon>Decapoda</taxon>
        <taxon>Pleocyemata</taxon>
        <taxon>Astacidea</taxon>
        <taxon>Parastacoidea</taxon>
        <taxon>Parastacidae</taxon>
        <taxon>Cherax</taxon>
    </lineage>
</organism>
<dbReference type="Gene3D" id="3.30.110.20">
    <property type="entry name" value="Alba-like domain"/>
    <property type="match status" value="1"/>
</dbReference>
<name>A0AAW0XBU2_CHEQU</name>
<evidence type="ECO:0000313" key="6">
    <source>
        <dbReference type="EMBL" id="KAK8737140.1"/>
    </source>
</evidence>
<evidence type="ECO:0000256" key="4">
    <source>
        <dbReference type="SAM" id="MobiDB-lite"/>
    </source>
</evidence>
<dbReference type="EMBL" id="JARKIK010000043">
    <property type="protein sequence ID" value="KAK8737140.1"/>
    <property type="molecule type" value="Genomic_DNA"/>
</dbReference>
<dbReference type="GO" id="GO:0000172">
    <property type="term" value="C:ribonuclease MRP complex"/>
    <property type="evidence" value="ECO:0007669"/>
    <property type="project" value="TreeGrafter"/>
</dbReference>
<keyword evidence="3" id="KW-0539">Nucleus</keyword>
<reference evidence="6 7" key="1">
    <citation type="journal article" date="2024" name="BMC Genomics">
        <title>Genome assembly of redclaw crayfish (Cherax quadricarinatus) provides insights into its immune adaptation and hypoxia tolerance.</title>
        <authorList>
            <person name="Liu Z."/>
            <person name="Zheng J."/>
            <person name="Li H."/>
            <person name="Fang K."/>
            <person name="Wang S."/>
            <person name="He J."/>
            <person name="Zhou D."/>
            <person name="Weng S."/>
            <person name="Chi M."/>
            <person name="Gu Z."/>
            <person name="He J."/>
            <person name="Li F."/>
            <person name="Wang M."/>
        </authorList>
    </citation>
    <scope>NUCLEOTIDE SEQUENCE [LARGE SCALE GENOMIC DNA]</scope>
    <source>
        <strain evidence="6">ZL_2023a</strain>
    </source>
</reference>
<feature type="compositionally biased region" description="Basic and acidic residues" evidence="4">
    <location>
        <begin position="179"/>
        <end position="205"/>
    </location>
</feature>
<accession>A0AAW0XBU2</accession>
<dbReference type="Pfam" id="PF01918">
    <property type="entry name" value="Alba"/>
    <property type="match status" value="1"/>
</dbReference>
<feature type="region of interest" description="Disordered" evidence="4">
    <location>
        <begin position="164"/>
        <end position="214"/>
    </location>
</feature>
<dbReference type="SUPFAM" id="SSF82704">
    <property type="entry name" value="AlbA-like"/>
    <property type="match status" value="1"/>
</dbReference>
<dbReference type="InterPro" id="IPR002775">
    <property type="entry name" value="DNA/RNA-bd_Alba-like"/>
</dbReference>
<evidence type="ECO:0000313" key="7">
    <source>
        <dbReference type="Proteomes" id="UP001445076"/>
    </source>
</evidence>
<protein>
    <recommendedName>
        <fullName evidence="5">DNA/RNA-binding protein Alba-like domain-containing protein</fullName>
    </recommendedName>
</protein>
<evidence type="ECO:0000256" key="2">
    <source>
        <dbReference type="ARBA" id="ARBA00008018"/>
    </source>
</evidence>
<dbReference type="GO" id="GO:0001682">
    <property type="term" value="P:tRNA 5'-leader removal"/>
    <property type="evidence" value="ECO:0007669"/>
    <property type="project" value="TreeGrafter"/>
</dbReference>
<feature type="domain" description="DNA/RNA-binding protein Alba-like" evidence="5">
    <location>
        <begin position="27"/>
        <end position="86"/>
    </location>
</feature>